<proteinExistence type="predicted"/>
<keyword evidence="3" id="KW-0479">Metal-binding</keyword>
<comment type="caution">
    <text evidence="6">The sequence shown here is derived from an EMBL/GenBank/DDBJ whole genome shotgun (WGS) entry which is preliminary data.</text>
</comment>
<dbReference type="SUPFAM" id="SSF46458">
    <property type="entry name" value="Globin-like"/>
    <property type="match status" value="1"/>
</dbReference>
<protein>
    <submittedName>
        <fullName evidence="6">Hemoglobin</fullName>
    </submittedName>
</protein>
<dbReference type="InterPro" id="IPR001486">
    <property type="entry name" value="Hemoglobin_trunc"/>
</dbReference>
<evidence type="ECO:0000256" key="1">
    <source>
        <dbReference type="ARBA" id="ARBA00022448"/>
    </source>
</evidence>
<dbReference type="EMBL" id="JAVDVX010000001">
    <property type="protein sequence ID" value="MDR7088725.1"/>
    <property type="molecule type" value="Genomic_DNA"/>
</dbReference>
<evidence type="ECO:0000313" key="6">
    <source>
        <dbReference type="EMBL" id="MDR7088725.1"/>
    </source>
</evidence>
<dbReference type="InterPro" id="IPR012292">
    <property type="entry name" value="Globin/Proto"/>
</dbReference>
<dbReference type="Gene3D" id="1.10.490.10">
    <property type="entry name" value="Globins"/>
    <property type="match status" value="1"/>
</dbReference>
<keyword evidence="5" id="KW-0732">Signal</keyword>
<keyword evidence="4" id="KW-0408">Iron</keyword>
<evidence type="ECO:0000256" key="3">
    <source>
        <dbReference type="ARBA" id="ARBA00022723"/>
    </source>
</evidence>
<sequence>MKQLFIGLCVSFLLMACANQSSTEQSLYDALGQYEGITKITHQLILVIAKDERVKHRYKGANMSKFKKGMSDYVCAAVGGPCEYKGDNMQLVHAGHNYTNTEFNAIVDDLILAMEQCGIPVTTQNRLLAKLAPTYKDVVYQ</sequence>
<keyword evidence="1" id="KW-0813">Transport</keyword>
<evidence type="ECO:0000256" key="5">
    <source>
        <dbReference type="SAM" id="SignalP"/>
    </source>
</evidence>
<organism evidence="6 7">
    <name type="scientific">Cellvibrio fibrivorans</name>
    <dbReference type="NCBI Taxonomy" id="126350"/>
    <lineage>
        <taxon>Bacteria</taxon>
        <taxon>Pseudomonadati</taxon>
        <taxon>Pseudomonadota</taxon>
        <taxon>Gammaproteobacteria</taxon>
        <taxon>Cellvibrionales</taxon>
        <taxon>Cellvibrionaceae</taxon>
        <taxon>Cellvibrio</taxon>
    </lineage>
</organism>
<name>A0ABU1UU66_9GAMM</name>
<reference evidence="6 7" key="1">
    <citation type="submission" date="2023-07" db="EMBL/GenBank/DDBJ databases">
        <title>Sorghum-associated microbial communities from plants grown in Nebraska, USA.</title>
        <authorList>
            <person name="Schachtman D."/>
        </authorList>
    </citation>
    <scope>NUCLEOTIDE SEQUENCE [LARGE SCALE GENOMIC DNA]</scope>
    <source>
        <strain evidence="6 7">BE190</strain>
    </source>
</reference>
<dbReference type="Pfam" id="PF01152">
    <property type="entry name" value="Bac_globin"/>
    <property type="match status" value="1"/>
</dbReference>
<keyword evidence="2" id="KW-0349">Heme</keyword>
<feature type="chain" id="PRO_5045331341" evidence="5">
    <location>
        <begin position="24"/>
        <end position="141"/>
    </location>
</feature>
<dbReference type="RefSeq" id="WP_310068723.1">
    <property type="nucleotide sequence ID" value="NZ_JAVDVX010000001.1"/>
</dbReference>
<evidence type="ECO:0000313" key="7">
    <source>
        <dbReference type="Proteomes" id="UP001253595"/>
    </source>
</evidence>
<keyword evidence="7" id="KW-1185">Reference proteome</keyword>
<feature type="signal peptide" evidence="5">
    <location>
        <begin position="1"/>
        <end position="23"/>
    </location>
</feature>
<evidence type="ECO:0000256" key="4">
    <source>
        <dbReference type="ARBA" id="ARBA00023004"/>
    </source>
</evidence>
<gene>
    <name evidence="6" type="ORF">J2X05_000728</name>
</gene>
<dbReference type="Proteomes" id="UP001253595">
    <property type="component" value="Unassembled WGS sequence"/>
</dbReference>
<dbReference type="InterPro" id="IPR009050">
    <property type="entry name" value="Globin-like_sf"/>
</dbReference>
<evidence type="ECO:0000256" key="2">
    <source>
        <dbReference type="ARBA" id="ARBA00022617"/>
    </source>
</evidence>
<dbReference type="PROSITE" id="PS51257">
    <property type="entry name" value="PROKAR_LIPOPROTEIN"/>
    <property type="match status" value="1"/>
</dbReference>
<dbReference type="CDD" id="cd00454">
    <property type="entry name" value="TrHb1_N"/>
    <property type="match status" value="1"/>
</dbReference>
<accession>A0ABU1UU66</accession>